<name>A0ABQ8FK53_9FUNG</name>
<evidence type="ECO:0000256" key="4">
    <source>
        <dbReference type="SAM" id="Phobius"/>
    </source>
</evidence>
<keyword evidence="4" id="KW-0472">Membrane</keyword>
<evidence type="ECO:0000256" key="1">
    <source>
        <dbReference type="ARBA" id="ARBA00010541"/>
    </source>
</evidence>
<dbReference type="PANTHER" id="PTHR22939:SF129">
    <property type="entry name" value="SERINE PROTEASE HTRA2, MITOCHONDRIAL"/>
    <property type="match status" value="1"/>
</dbReference>
<dbReference type="Gene3D" id="2.40.10.120">
    <property type="match status" value="1"/>
</dbReference>
<dbReference type="Pfam" id="PF13180">
    <property type="entry name" value="PDZ_2"/>
    <property type="match status" value="1"/>
</dbReference>
<reference evidence="6 7" key="1">
    <citation type="submission" date="2021-02" db="EMBL/GenBank/DDBJ databases">
        <title>Variation within the Batrachochytrium salamandrivorans European outbreak.</title>
        <authorList>
            <person name="Kelly M."/>
            <person name="Pasmans F."/>
            <person name="Shea T.P."/>
            <person name="Munoz J.F."/>
            <person name="Carranza S."/>
            <person name="Cuomo C.A."/>
            <person name="Martel A."/>
        </authorList>
    </citation>
    <scope>NUCLEOTIDE SEQUENCE [LARGE SCALE GENOMIC DNA]</scope>
    <source>
        <strain evidence="6 7">AMFP18/2</strain>
    </source>
</reference>
<dbReference type="SMART" id="SM00228">
    <property type="entry name" value="PDZ"/>
    <property type="match status" value="1"/>
</dbReference>
<dbReference type="InterPro" id="IPR001478">
    <property type="entry name" value="PDZ"/>
</dbReference>
<dbReference type="PRINTS" id="PR00834">
    <property type="entry name" value="PROTEASES2C"/>
</dbReference>
<comment type="caution">
    <text evidence="6">The sequence shown here is derived from an EMBL/GenBank/DDBJ whole genome shotgun (WGS) entry which is preliminary data.</text>
</comment>
<dbReference type="Gene3D" id="2.30.42.10">
    <property type="match status" value="1"/>
</dbReference>
<dbReference type="InterPro" id="IPR009003">
    <property type="entry name" value="Peptidase_S1_PA"/>
</dbReference>
<dbReference type="PROSITE" id="PS50106">
    <property type="entry name" value="PDZ"/>
    <property type="match status" value="1"/>
</dbReference>
<sequence>MSLRIRRCLWSRTAHHYYPKQHHQHSCSEPLGLHHPLQLLQYAQSSAKLIQSRHHSTPCTSQPSPIITAYQTHQTHLPYRQAMVAGAFAAGVSLGLLVGYTYPIGSPALTITCTPASQTTNVMVSHSSMLPLHSNSPDTELDLYNLTVSATDSAPSWATSLTRSLIRPTTITKTAVLEEPAPDLAKSSFELAECSSQVPHGSKDHGRPTSASSAVGGAFIADAVEHVIESVVNISVETEVASFFDRKTLISSGSGFFVSGDGKILTNAHVVADMNEDSKLWVTATDGIRYPGIVHSLDTLSDLAIVRIQALPSPQRWPTVKFGTNKNLRPGDWVIAIGSPFGLQNTVTAGVVSSRSRLSSEIGTKDTRVEYIQTDCVVHSGSSGGPLVNLDGQVVGINTTRAESEGISFAIRVDNAMDMIRQLVVEGRVTRPWLGIRMITLTPHVYAQLGRDATVVRGSGADGMTAMSQRLPHVASGVLVANVEARSPASRGGLLGGDVIIAVDEVMIHSSQELLKHIGLRVGEPFAMRVRRCVPTLLDDNGVAVQFGEEERVVSVIPDALDMFVQSDMTSELL</sequence>
<accession>A0ABQ8FK53</accession>
<keyword evidence="2" id="KW-0645">Protease</keyword>
<dbReference type="SUPFAM" id="SSF50494">
    <property type="entry name" value="Trypsin-like serine proteases"/>
    <property type="match status" value="1"/>
</dbReference>
<evidence type="ECO:0000256" key="2">
    <source>
        <dbReference type="ARBA" id="ARBA00022670"/>
    </source>
</evidence>
<organism evidence="6 7">
    <name type="scientific">Batrachochytrium salamandrivorans</name>
    <dbReference type="NCBI Taxonomy" id="1357716"/>
    <lineage>
        <taxon>Eukaryota</taxon>
        <taxon>Fungi</taxon>
        <taxon>Fungi incertae sedis</taxon>
        <taxon>Chytridiomycota</taxon>
        <taxon>Chytridiomycota incertae sedis</taxon>
        <taxon>Chytridiomycetes</taxon>
        <taxon>Rhizophydiales</taxon>
        <taxon>Rhizophydiales incertae sedis</taxon>
        <taxon>Batrachochytrium</taxon>
    </lineage>
</organism>
<dbReference type="SUPFAM" id="SSF50156">
    <property type="entry name" value="PDZ domain-like"/>
    <property type="match status" value="1"/>
</dbReference>
<protein>
    <recommendedName>
        <fullName evidence="5">PDZ domain-containing protein</fullName>
    </recommendedName>
</protein>
<keyword evidence="3" id="KW-0378">Hydrolase</keyword>
<evidence type="ECO:0000313" key="7">
    <source>
        <dbReference type="Proteomes" id="UP001648503"/>
    </source>
</evidence>
<comment type="similarity">
    <text evidence="1">Belongs to the peptidase S1C family.</text>
</comment>
<keyword evidence="4" id="KW-1133">Transmembrane helix</keyword>
<evidence type="ECO:0000313" key="6">
    <source>
        <dbReference type="EMBL" id="KAH6598252.1"/>
    </source>
</evidence>
<feature type="transmembrane region" description="Helical" evidence="4">
    <location>
        <begin position="82"/>
        <end position="102"/>
    </location>
</feature>
<keyword evidence="4" id="KW-0812">Transmembrane</keyword>
<dbReference type="Pfam" id="PF13365">
    <property type="entry name" value="Trypsin_2"/>
    <property type="match status" value="1"/>
</dbReference>
<dbReference type="InterPro" id="IPR001940">
    <property type="entry name" value="Peptidase_S1C"/>
</dbReference>
<evidence type="ECO:0000259" key="5">
    <source>
        <dbReference type="PROSITE" id="PS50106"/>
    </source>
</evidence>
<dbReference type="EMBL" id="JAFCIX010000114">
    <property type="protein sequence ID" value="KAH6598252.1"/>
    <property type="molecule type" value="Genomic_DNA"/>
</dbReference>
<dbReference type="PANTHER" id="PTHR22939">
    <property type="entry name" value="SERINE PROTEASE FAMILY S1C HTRA-RELATED"/>
    <property type="match status" value="1"/>
</dbReference>
<feature type="domain" description="PDZ" evidence="5">
    <location>
        <begin position="452"/>
        <end position="519"/>
    </location>
</feature>
<evidence type="ECO:0000256" key="3">
    <source>
        <dbReference type="ARBA" id="ARBA00022801"/>
    </source>
</evidence>
<proteinExistence type="inferred from homology"/>
<dbReference type="InterPro" id="IPR036034">
    <property type="entry name" value="PDZ_sf"/>
</dbReference>
<gene>
    <name evidence="6" type="ORF">BASA50_003866</name>
</gene>
<dbReference type="Proteomes" id="UP001648503">
    <property type="component" value="Unassembled WGS sequence"/>
</dbReference>
<keyword evidence="7" id="KW-1185">Reference proteome</keyword>